<dbReference type="GO" id="GO:0030288">
    <property type="term" value="C:outer membrane-bounded periplasmic space"/>
    <property type="evidence" value="ECO:0007669"/>
    <property type="project" value="TreeGrafter"/>
</dbReference>
<dbReference type="InterPro" id="IPR002508">
    <property type="entry name" value="MurNAc-LAA_cat"/>
</dbReference>
<dbReference type="PANTHER" id="PTHR30404">
    <property type="entry name" value="N-ACETYLMURAMOYL-L-ALANINE AMIDASE"/>
    <property type="match status" value="1"/>
</dbReference>
<dbReference type="GO" id="GO:0008745">
    <property type="term" value="F:N-acetylmuramoyl-L-alanine amidase activity"/>
    <property type="evidence" value="ECO:0007669"/>
    <property type="project" value="InterPro"/>
</dbReference>
<dbReference type="EMBL" id="FOTS01000049">
    <property type="protein sequence ID" value="SFM16556.1"/>
    <property type="molecule type" value="Genomic_DNA"/>
</dbReference>
<proteinExistence type="predicted"/>
<dbReference type="CDD" id="cd02696">
    <property type="entry name" value="MurNAc-LAA"/>
    <property type="match status" value="1"/>
</dbReference>
<evidence type="ECO:0000256" key="1">
    <source>
        <dbReference type="ARBA" id="ARBA00022801"/>
    </source>
</evidence>
<keyword evidence="1" id="KW-0378">Hydrolase</keyword>
<organism evidence="3 4">
    <name type="scientific">Pelosinus propionicus DSM 13327</name>
    <dbReference type="NCBI Taxonomy" id="1123291"/>
    <lineage>
        <taxon>Bacteria</taxon>
        <taxon>Bacillati</taxon>
        <taxon>Bacillota</taxon>
        <taxon>Negativicutes</taxon>
        <taxon>Selenomonadales</taxon>
        <taxon>Sporomusaceae</taxon>
        <taxon>Pelosinus</taxon>
    </lineage>
</organism>
<dbReference type="Gene3D" id="3.40.630.40">
    <property type="entry name" value="Zn-dependent exopeptidases"/>
    <property type="match status" value="1"/>
</dbReference>
<keyword evidence="4" id="KW-1185">Reference proteome</keyword>
<reference evidence="4" key="1">
    <citation type="submission" date="2016-10" db="EMBL/GenBank/DDBJ databases">
        <authorList>
            <person name="Varghese N."/>
            <person name="Submissions S."/>
        </authorList>
    </citation>
    <scope>NUCLEOTIDE SEQUENCE [LARGE SCALE GENOMIC DNA]</scope>
    <source>
        <strain evidence="4">DSM 13327</strain>
    </source>
</reference>
<dbReference type="SUPFAM" id="SSF53187">
    <property type="entry name" value="Zn-dependent exopeptidases"/>
    <property type="match status" value="1"/>
</dbReference>
<name>A0A1I4NM57_9FIRM</name>
<protein>
    <submittedName>
        <fullName evidence="3">N-acetylmuramoyl-L-alanine amidase</fullName>
    </submittedName>
</protein>
<dbReference type="Proteomes" id="UP000199520">
    <property type="component" value="Unassembled WGS sequence"/>
</dbReference>
<dbReference type="OrthoDB" id="9180606at2"/>
<evidence type="ECO:0000313" key="3">
    <source>
        <dbReference type="EMBL" id="SFM16556.1"/>
    </source>
</evidence>
<feature type="domain" description="MurNAc-LAA" evidence="2">
    <location>
        <begin position="59"/>
        <end position="169"/>
    </location>
</feature>
<gene>
    <name evidence="3" type="ORF">SAMN04490355_10495</name>
</gene>
<dbReference type="AlphaFoldDB" id="A0A1I4NM57"/>
<dbReference type="STRING" id="1123291.SAMN04490355_10495"/>
<dbReference type="PANTHER" id="PTHR30404:SF0">
    <property type="entry name" value="N-ACETYLMURAMOYL-L-ALANINE AMIDASE AMIC"/>
    <property type="match status" value="1"/>
</dbReference>
<accession>A0A1I4NM57</accession>
<dbReference type="SMART" id="SM00646">
    <property type="entry name" value="Ami_3"/>
    <property type="match status" value="1"/>
</dbReference>
<sequence length="174" mass="18946">MKITINGGHFPGHDSGAVGRTGVQEADINRDIMLKVADFLRAVSFDVREVQVSALRHIIDASKEFESDLFVSIHCNGSYDADAQGTETFCYALGGESEKLAACIQQQVITHLGTVDRGVKTGNFYVLRMSECPAVLVETAFITNENDEALLADEVKRDEFAAAIARGITDYLSI</sequence>
<evidence type="ECO:0000259" key="2">
    <source>
        <dbReference type="SMART" id="SM00646"/>
    </source>
</evidence>
<dbReference type="Pfam" id="PF01520">
    <property type="entry name" value="Amidase_3"/>
    <property type="match status" value="1"/>
</dbReference>
<dbReference type="RefSeq" id="WP_090942054.1">
    <property type="nucleotide sequence ID" value="NZ_FOTS01000049.1"/>
</dbReference>
<dbReference type="InterPro" id="IPR050695">
    <property type="entry name" value="N-acetylmuramoyl_amidase_3"/>
</dbReference>
<dbReference type="GO" id="GO:0009253">
    <property type="term" value="P:peptidoglycan catabolic process"/>
    <property type="evidence" value="ECO:0007669"/>
    <property type="project" value="InterPro"/>
</dbReference>
<evidence type="ECO:0000313" key="4">
    <source>
        <dbReference type="Proteomes" id="UP000199520"/>
    </source>
</evidence>